<feature type="region of interest" description="Disordered" evidence="2">
    <location>
        <begin position="506"/>
        <end position="530"/>
    </location>
</feature>
<keyword evidence="3" id="KW-0346">Stress response</keyword>
<name>A0ABR0KTF2_9PEZI</name>
<feature type="compositionally biased region" description="Polar residues" evidence="2">
    <location>
        <begin position="403"/>
        <end position="430"/>
    </location>
</feature>
<feature type="compositionally biased region" description="Low complexity" evidence="2">
    <location>
        <begin position="506"/>
        <end position="517"/>
    </location>
</feature>
<protein>
    <submittedName>
        <fullName evidence="3">Heat shock transcription factor</fullName>
    </submittedName>
</protein>
<gene>
    <name evidence="3" type="primary">CTA8</name>
    <name evidence="3" type="ORF">LTR16_003597</name>
</gene>
<feature type="region of interest" description="Disordered" evidence="2">
    <location>
        <begin position="1"/>
        <end position="48"/>
    </location>
</feature>
<feature type="compositionally biased region" description="Basic and acidic residues" evidence="2">
    <location>
        <begin position="197"/>
        <end position="227"/>
    </location>
</feature>
<feature type="non-terminal residue" evidence="3">
    <location>
        <position position="585"/>
    </location>
</feature>
<evidence type="ECO:0000256" key="1">
    <source>
        <dbReference type="SAM" id="Coils"/>
    </source>
</evidence>
<sequence>MQIPTRKRAAPGASPMVHPPPQTQTQTAQEYSMPDASGFTDDQFPDWTIQNGVNIPTAAYSEPAMYNPNSYAAAMGGLVPQINTMQPPVGAPPSSNQLVRRNTNQQMSARGGPYNNEGWVDYGTAVVQPPTTGWDDVDEDEEELEQKVAAARRDAQAKRKTIPPFVQKLSRYFKRARPDLLWLVQKAKNTTSNSKRKREDDKVKQGTDSDEDVKRLSVDAGGEERKPQQGVRAGGLNQDLTTIPKSELASLHQEMQALQRQQKTIHKIITQMREQNNQLYQQATAFQTLHDRHENSINAILTFLATFYNRSLDGRHGQNLANMFGGAMPPTSQQQGSVVDVGDYTDTTSTPSNQLHRFSKRPLALLPAPASSTQYLQPGRVTTAPPSVRSSVSPPAVDVNPADGSSTQQQAANRDGGNTQGSNLHGSSAPSPVVKTDAETPNLLNQVPENDEIMSLINDVNATHSSGVDRQGLDFSSALDHYQNSDGNYPLTQQQRNEMLTLMANSSNGGAAQSNNALVSPDPPPMPSLEQYNQTQEQLDMLQRLQMEQDAKVQQLADRLQPLSPTGAIPGLTDGQYYHGDQDLT</sequence>
<feature type="region of interest" description="Disordered" evidence="2">
    <location>
        <begin position="550"/>
        <end position="585"/>
    </location>
</feature>
<feature type="region of interest" description="Disordered" evidence="2">
    <location>
        <begin position="328"/>
        <end position="436"/>
    </location>
</feature>
<proteinExistence type="predicted"/>
<feature type="coiled-coil region" evidence="1">
    <location>
        <begin position="134"/>
        <end position="161"/>
    </location>
</feature>
<keyword evidence="4" id="KW-1185">Reference proteome</keyword>
<evidence type="ECO:0000313" key="4">
    <source>
        <dbReference type="Proteomes" id="UP001357485"/>
    </source>
</evidence>
<feature type="compositionally biased region" description="Low complexity" evidence="2">
    <location>
        <begin position="381"/>
        <end position="397"/>
    </location>
</feature>
<dbReference type="Proteomes" id="UP001357485">
    <property type="component" value="Unassembled WGS sequence"/>
</dbReference>
<evidence type="ECO:0000313" key="3">
    <source>
        <dbReference type="EMBL" id="KAK5124101.1"/>
    </source>
</evidence>
<keyword evidence="1" id="KW-0175">Coiled coil</keyword>
<reference evidence="3 4" key="1">
    <citation type="submission" date="2023-08" db="EMBL/GenBank/DDBJ databases">
        <title>Black Yeasts Isolated from many extreme environments.</title>
        <authorList>
            <person name="Coleine C."/>
            <person name="Stajich J.E."/>
            <person name="Selbmann L."/>
        </authorList>
    </citation>
    <scope>NUCLEOTIDE SEQUENCE [LARGE SCALE GENOMIC DNA]</scope>
    <source>
        <strain evidence="3 4">CCFEE 536</strain>
    </source>
</reference>
<dbReference type="EMBL" id="JAVRRA010025011">
    <property type="protein sequence ID" value="KAK5124101.1"/>
    <property type="molecule type" value="Genomic_DNA"/>
</dbReference>
<organism evidence="3 4">
    <name type="scientific">Cryomyces antarcticus</name>
    <dbReference type="NCBI Taxonomy" id="329879"/>
    <lineage>
        <taxon>Eukaryota</taxon>
        <taxon>Fungi</taxon>
        <taxon>Dikarya</taxon>
        <taxon>Ascomycota</taxon>
        <taxon>Pezizomycotina</taxon>
        <taxon>Dothideomycetes</taxon>
        <taxon>Dothideomycetes incertae sedis</taxon>
        <taxon>Cryomyces</taxon>
    </lineage>
</organism>
<accession>A0ABR0KTF2</accession>
<feature type="region of interest" description="Disordered" evidence="2">
    <location>
        <begin position="189"/>
        <end position="239"/>
    </location>
</feature>
<evidence type="ECO:0000256" key="2">
    <source>
        <dbReference type="SAM" id="MobiDB-lite"/>
    </source>
</evidence>
<comment type="caution">
    <text evidence="3">The sequence shown here is derived from an EMBL/GenBank/DDBJ whole genome shotgun (WGS) entry which is preliminary data.</text>
</comment>
<feature type="compositionally biased region" description="Polar residues" evidence="2">
    <location>
        <begin position="345"/>
        <end position="356"/>
    </location>
</feature>